<dbReference type="PROSITE" id="PS00280">
    <property type="entry name" value="BPTI_KUNITZ_1"/>
    <property type="match status" value="2"/>
</dbReference>
<dbReference type="CDD" id="cd00109">
    <property type="entry name" value="Kunitz-type"/>
    <property type="match status" value="1"/>
</dbReference>
<dbReference type="InterPro" id="IPR050098">
    <property type="entry name" value="TFPI/VKTCI-like"/>
</dbReference>
<name>A0A0R3TKU5_RODNA</name>
<feature type="chain" id="PRO_5043131938" evidence="4">
    <location>
        <begin position="19"/>
        <end position="136"/>
    </location>
</feature>
<evidence type="ECO:0000256" key="1">
    <source>
        <dbReference type="ARBA" id="ARBA00022690"/>
    </source>
</evidence>
<keyword evidence="2" id="KW-0722">Serine protease inhibitor</keyword>
<dbReference type="OrthoDB" id="4473401at2759"/>
<dbReference type="SMART" id="SM00131">
    <property type="entry name" value="KU"/>
    <property type="match status" value="2"/>
</dbReference>
<reference evidence="8" key="1">
    <citation type="submission" date="2017-02" db="UniProtKB">
        <authorList>
            <consortium name="WormBaseParasite"/>
        </authorList>
    </citation>
    <scope>IDENTIFICATION</scope>
</reference>
<feature type="domain" description="BPTI/Kunitz inhibitor" evidence="5">
    <location>
        <begin position="76"/>
        <end position="126"/>
    </location>
</feature>
<dbReference type="Gene3D" id="4.10.410.10">
    <property type="entry name" value="Pancreatic trypsin inhibitor Kunitz domain"/>
    <property type="match status" value="2"/>
</dbReference>
<dbReference type="GO" id="GO:0004867">
    <property type="term" value="F:serine-type endopeptidase inhibitor activity"/>
    <property type="evidence" value="ECO:0007669"/>
    <property type="project" value="UniProtKB-KW"/>
</dbReference>
<sequence>MKILLILFLAVSLVVCEAQTDYCQLPIEPGPCRAYLPRWAMNSKTGQCEVFIYGGCRGNKNNFKTLEECETLHKDCMDPIETGRGRAYFQRYGYDQSTQKCRQFIWGGCDANRNNFETLEECQSKCEHGKSHCAII</sequence>
<gene>
    <name evidence="6" type="ORF">HNAJ_LOCUS7817</name>
</gene>
<keyword evidence="1" id="KW-0646">Protease inhibitor</keyword>
<feature type="signal peptide" evidence="4">
    <location>
        <begin position="1"/>
        <end position="18"/>
    </location>
</feature>
<feature type="domain" description="BPTI/Kunitz inhibitor" evidence="5">
    <location>
        <begin position="23"/>
        <end position="73"/>
    </location>
</feature>
<evidence type="ECO:0000259" key="5">
    <source>
        <dbReference type="PROSITE" id="PS50279"/>
    </source>
</evidence>
<evidence type="ECO:0000256" key="3">
    <source>
        <dbReference type="ARBA" id="ARBA00023157"/>
    </source>
</evidence>
<dbReference type="FunFam" id="4.10.410.10:FF:000002">
    <property type="entry name" value="WAP, follistatin/kazal, immunoglobulin, kunitz and netrin domain-containing 2"/>
    <property type="match status" value="1"/>
</dbReference>
<keyword evidence="4" id="KW-0732">Signal</keyword>
<evidence type="ECO:0000313" key="7">
    <source>
        <dbReference type="Proteomes" id="UP000278807"/>
    </source>
</evidence>
<accession>A0A0R3TKU5</accession>
<dbReference type="PROSITE" id="PS50279">
    <property type="entry name" value="BPTI_KUNITZ_2"/>
    <property type="match status" value="2"/>
</dbReference>
<keyword evidence="7" id="KW-1185">Reference proteome</keyword>
<proteinExistence type="predicted"/>
<dbReference type="AlphaFoldDB" id="A0A0R3TKU5"/>
<evidence type="ECO:0000256" key="4">
    <source>
        <dbReference type="SAM" id="SignalP"/>
    </source>
</evidence>
<keyword evidence="3" id="KW-1015">Disulfide bond</keyword>
<dbReference type="InterPro" id="IPR020901">
    <property type="entry name" value="Prtase_inh_Kunz-CS"/>
</dbReference>
<protein>
    <submittedName>
        <fullName evidence="8">BPTI/Kunitz inhibitor domain-containing protein</fullName>
    </submittedName>
</protein>
<dbReference type="PRINTS" id="PR00759">
    <property type="entry name" value="BASICPTASE"/>
</dbReference>
<dbReference type="STRING" id="102285.A0A0R3TKU5"/>
<reference evidence="6 7" key="2">
    <citation type="submission" date="2018-11" db="EMBL/GenBank/DDBJ databases">
        <authorList>
            <consortium name="Pathogen Informatics"/>
        </authorList>
    </citation>
    <scope>NUCLEOTIDE SEQUENCE [LARGE SCALE GENOMIC DNA]</scope>
</reference>
<dbReference type="PANTHER" id="PTHR10083:SF374">
    <property type="entry name" value="BPTI_KUNITZ INHIBITOR DOMAIN-CONTAINING PROTEIN"/>
    <property type="match status" value="1"/>
</dbReference>
<organism evidence="8">
    <name type="scientific">Rodentolepis nana</name>
    <name type="common">Dwarf tapeworm</name>
    <name type="synonym">Hymenolepis nana</name>
    <dbReference type="NCBI Taxonomy" id="102285"/>
    <lineage>
        <taxon>Eukaryota</taxon>
        <taxon>Metazoa</taxon>
        <taxon>Spiralia</taxon>
        <taxon>Lophotrochozoa</taxon>
        <taxon>Platyhelminthes</taxon>
        <taxon>Cestoda</taxon>
        <taxon>Eucestoda</taxon>
        <taxon>Cyclophyllidea</taxon>
        <taxon>Hymenolepididae</taxon>
        <taxon>Rodentolepis</taxon>
    </lineage>
</organism>
<dbReference type="WBParaSite" id="HNAJ_0000782101-mRNA-1">
    <property type="protein sequence ID" value="HNAJ_0000782101-mRNA-1"/>
    <property type="gene ID" value="HNAJ_0000782101"/>
</dbReference>
<evidence type="ECO:0000313" key="6">
    <source>
        <dbReference type="EMBL" id="VDO03677.1"/>
    </source>
</evidence>
<dbReference type="InterPro" id="IPR036880">
    <property type="entry name" value="Kunitz_BPTI_sf"/>
</dbReference>
<dbReference type="PANTHER" id="PTHR10083">
    <property type="entry name" value="KUNITZ-TYPE PROTEASE INHIBITOR-RELATED"/>
    <property type="match status" value="1"/>
</dbReference>
<dbReference type="Pfam" id="PF00014">
    <property type="entry name" value="Kunitz_BPTI"/>
    <property type="match status" value="2"/>
</dbReference>
<dbReference type="SUPFAM" id="SSF57362">
    <property type="entry name" value="BPTI-like"/>
    <property type="match status" value="2"/>
</dbReference>
<dbReference type="EMBL" id="UZAE01012134">
    <property type="protein sequence ID" value="VDO03677.1"/>
    <property type="molecule type" value="Genomic_DNA"/>
</dbReference>
<dbReference type="InterPro" id="IPR002223">
    <property type="entry name" value="Kunitz_BPTI"/>
</dbReference>
<dbReference type="GO" id="GO:0005615">
    <property type="term" value="C:extracellular space"/>
    <property type="evidence" value="ECO:0007669"/>
    <property type="project" value="TreeGrafter"/>
</dbReference>
<evidence type="ECO:0000313" key="8">
    <source>
        <dbReference type="WBParaSite" id="HNAJ_0000782101-mRNA-1"/>
    </source>
</evidence>
<dbReference type="Proteomes" id="UP000278807">
    <property type="component" value="Unassembled WGS sequence"/>
</dbReference>
<evidence type="ECO:0000256" key="2">
    <source>
        <dbReference type="ARBA" id="ARBA00022900"/>
    </source>
</evidence>